<feature type="transmembrane region" description="Helical" evidence="1">
    <location>
        <begin position="12"/>
        <end position="33"/>
    </location>
</feature>
<dbReference type="InterPro" id="IPR022719">
    <property type="entry name" value="Motility-assoc_prot_GldM_C"/>
</dbReference>
<keyword evidence="1" id="KW-0812">Transmembrane</keyword>
<feature type="domain" description="Gliding motility-associated protein GldM second immunoglobulin-like" evidence="5">
    <location>
        <begin position="350"/>
        <end position="429"/>
    </location>
</feature>
<dbReference type="NCBIfam" id="TIGR03517">
    <property type="entry name" value="GldM_gliding"/>
    <property type="match status" value="1"/>
</dbReference>
<sequence length="549" mass="59992">MAGGKETPRQKLIGMMYLVLTALLALNVSTTVIDKFVFLDDSLVRANKESEERNTQILESIVKTVDDTGNRPEDAKVVEVAQEIRAEAARVITELSELKATLVDLTGGYEEGHQPEYKGDARHLKGKTDYDKVGHYMMPEEEGGEGHGARLKEVLNGYAEFVREKLIALGAEEGELTYFRPIALDADEDPIYQKDPNQQGKSFAALAFDSSPTPAGLATISEFQSRVLNYETGALDFLSGKVGAGDLKFDVIVPMVKPESKYVAAGTKYSAKMFIAASSSGVTPTMTYNDNEIPVDASGQGLVEFTANASKFDENGLARQTYKAAITITQPGGRDTTFTQDIEYFVVKPTIQIQSQSVQALYLRCGNKLDVQVPQLGVAYNPSFSASNAQTYTGSAKGQVTIVPTSVKEVELKVSSNGNFIGSRNFGVRRIPAPEIKAYTDQGEVNMKTGIPAKTPRLYLNAIPDESFQQFLPDDAKFRVAEAQITLVSGGIGRRTITVGQTANLGQLTAQARKGDQLVIEIKKVQRQNFRKDVENFGNFNRFINISLN</sequence>
<evidence type="ECO:0000256" key="1">
    <source>
        <dbReference type="SAM" id="Phobius"/>
    </source>
</evidence>
<evidence type="ECO:0000259" key="4">
    <source>
        <dbReference type="Pfam" id="PF21601"/>
    </source>
</evidence>
<evidence type="ECO:0000259" key="5">
    <source>
        <dbReference type="Pfam" id="PF21602"/>
    </source>
</evidence>
<feature type="domain" description="Gliding motility-associated protein GldM N-terminal" evidence="3">
    <location>
        <begin position="32"/>
        <end position="238"/>
    </location>
</feature>
<dbReference type="AlphaFoldDB" id="A0A3D9L5F9"/>
<name>A0A3D9L5F9_MARFU</name>
<comment type="caution">
    <text evidence="6">The sequence shown here is derived from an EMBL/GenBank/DDBJ whole genome shotgun (WGS) entry which is preliminary data.</text>
</comment>
<protein>
    <submittedName>
        <fullName evidence="6">Gliding motility-associated protein GldM</fullName>
    </submittedName>
</protein>
<keyword evidence="1" id="KW-0472">Membrane</keyword>
<dbReference type="Proteomes" id="UP000256779">
    <property type="component" value="Unassembled WGS sequence"/>
</dbReference>
<evidence type="ECO:0000259" key="3">
    <source>
        <dbReference type="Pfam" id="PF12081"/>
    </source>
</evidence>
<proteinExistence type="predicted"/>
<dbReference type="InterPro" id="IPR048405">
    <property type="entry name" value="GldM_Ig-like-1"/>
</dbReference>
<dbReference type="Pfam" id="PF21601">
    <property type="entry name" value="GldM_2nd"/>
    <property type="match status" value="1"/>
</dbReference>
<dbReference type="Pfam" id="PF21602">
    <property type="entry name" value="GldM_3rd"/>
    <property type="match status" value="1"/>
</dbReference>
<keyword evidence="7" id="KW-1185">Reference proteome</keyword>
<dbReference type="InterPro" id="IPR048406">
    <property type="entry name" value="GldM_Ig-like-2"/>
</dbReference>
<dbReference type="InterPro" id="IPR019859">
    <property type="entry name" value="Motility-assoc_prot_GldM"/>
</dbReference>
<accession>A0A3D9L5F9</accession>
<dbReference type="OrthoDB" id="1490890at2"/>
<organism evidence="6 7">
    <name type="scientific">Marinoscillum furvescens DSM 4134</name>
    <dbReference type="NCBI Taxonomy" id="1122208"/>
    <lineage>
        <taxon>Bacteria</taxon>
        <taxon>Pseudomonadati</taxon>
        <taxon>Bacteroidota</taxon>
        <taxon>Cytophagia</taxon>
        <taxon>Cytophagales</taxon>
        <taxon>Reichenbachiellaceae</taxon>
        <taxon>Marinoscillum</taxon>
    </lineage>
</organism>
<dbReference type="InterPro" id="IPR022720">
    <property type="entry name" value="Motility-assoc_prot_GldM_N"/>
</dbReference>
<keyword evidence="1" id="KW-1133">Transmembrane helix</keyword>
<evidence type="ECO:0000313" key="7">
    <source>
        <dbReference type="Proteomes" id="UP000256779"/>
    </source>
</evidence>
<dbReference type="Pfam" id="PF12080">
    <property type="entry name" value="GldM_4th"/>
    <property type="match status" value="1"/>
</dbReference>
<reference evidence="6 7" key="1">
    <citation type="submission" date="2018-07" db="EMBL/GenBank/DDBJ databases">
        <title>Genomic Encyclopedia of Type Strains, Phase IV (KMG-IV): sequencing the most valuable type-strain genomes for metagenomic binning, comparative biology and taxonomic classification.</title>
        <authorList>
            <person name="Goeker M."/>
        </authorList>
    </citation>
    <scope>NUCLEOTIDE SEQUENCE [LARGE SCALE GENOMIC DNA]</scope>
    <source>
        <strain evidence="6 7">DSM 4134</strain>
    </source>
</reference>
<evidence type="ECO:0000313" key="6">
    <source>
        <dbReference type="EMBL" id="REE00496.1"/>
    </source>
</evidence>
<feature type="domain" description="Gliding motility-associated protein GldM C-terminal" evidence="2">
    <location>
        <begin position="432"/>
        <end position="537"/>
    </location>
</feature>
<gene>
    <name evidence="6" type="ORF">C7460_105119</name>
</gene>
<dbReference type="EMBL" id="QREG01000005">
    <property type="protein sequence ID" value="REE00496.1"/>
    <property type="molecule type" value="Genomic_DNA"/>
</dbReference>
<feature type="domain" description="Gliding motility-associated protein GldM first immunoglobulin-like" evidence="4">
    <location>
        <begin position="244"/>
        <end position="348"/>
    </location>
</feature>
<evidence type="ECO:0000259" key="2">
    <source>
        <dbReference type="Pfam" id="PF12080"/>
    </source>
</evidence>
<dbReference type="RefSeq" id="WP_115867496.1">
    <property type="nucleotide sequence ID" value="NZ_QREG01000005.1"/>
</dbReference>
<dbReference type="Pfam" id="PF12081">
    <property type="entry name" value="GldM_1st"/>
    <property type="match status" value="1"/>
</dbReference>